<dbReference type="Proteomes" id="UP001165369">
    <property type="component" value="Unassembled WGS sequence"/>
</dbReference>
<evidence type="ECO:0000313" key="3">
    <source>
        <dbReference type="Proteomes" id="UP001165369"/>
    </source>
</evidence>
<protein>
    <submittedName>
        <fullName evidence="2">Nucleotidyltransferase domain-containing protein</fullName>
    </submittedName>
</protein>
<evidence type="ECO:0000313" key="2">
    <source>
        <dbReference type="EMBL" id="MCL7939259.1"/>
    </source>
</evidence>
<name>A0ABT0SX72_9GAMM</name>
<evidence type="ECO:0000259" key="1">
    <source>
        <dbReference type="Pfam" id="PF18765"/>
    </source>
</evidence>
<sequence>MRLSEQEQRQIVTILKRHFGASTRILLFGSRVDDRARGGDIDLYIEPELQDSDAIVEAKLEAMVELHQRLGEQKIDLVICRQASPDLPVHRVARETGVVL</sequence>
<dbReference type="InterPro" id="IPR041633">
    <property type="entry name" value="Polbeta"/>
</dbReference>
<dbReference type="EMBL" id="JAMJPK010000001">
    <property type="protein sequence ID" value="MCL7939259.1"/>
    <property type="molecule type" value="Genomic_DNA"/>
</dbReference>
<keyword evidence="3" id="KW-1185">Reference proteome</keyword>
<gene>
    <name evidence="2" type="ORF">M8009_02930</name>
</gene>
<dbReference type="SUPFAM" id="SSF81301">
    <property type="entry name" value="Nucleotidyltransferase"/>
    <property type="match status" value="1"/>
</dbReference>
<dbReference type="Pfam" id="PF18765">
    <property type="entry name" value="Polbeta"/>
    <property type="match status" value="1"/>
</dbReference>
<comment type="caution">
    <text evidence="2">The sequence shown here is derived from an EMBL/GenBank/DDBJ whole genome shotgun (WGS) entry which is preliminary data.</text>
</comment>
<dbReference type="InterPro" id="IPR043519">
    <property type="entry name" value="NT_sf"/>
</dbReference>
<dbReference type="RefSeq" id="WP_250059267.1">
    <property type="nucleotide sequence ID" value="NZ_JAMJPK010000001.1"/>
</dbReference>
<organism evidence="2 3">
    <name type="scientific">Halomonas gemina</name>
    <dbReference type="NCBI Taxonomy" id="2945105"/>
    <lineage>
        <taxon>Bacteria</taxon>
        <taxon>Pseudomonadati</taxon>
        <taxon>Pseudomonadota</taxon>
        <taxon>Gammaproteobacteria</taxon>
        <taxon>Oceanospirillales</taxon>
        <taxon>Halomonadaceae</taxon>
        <taxon>Halomonas</taxon>
    </lineage>
</organism>
<dbReference type="Gene3D" id="3.30.460.10">
    <property type="entry name" value="Beta Polymerase, domain 2"/>
    <property type="match status" value="1"/>
</dbReference>
<proteinExistence type="predicted"/>
<feature type="domain" description="Polymerase beta nucleotidyltransferase" evidence="1">
    <location>
        <begin position="10"/>
        <end position="88"/>
    </location>
</feature>
<reference evidence="2" key="1">
    <citation type="submission" date="2022-05" db="EMBL/GenBank/DDBJ databases">
        <title>Halomonas geminus sp. nov. and Halomonas llamarensis sp. nov. isolated from high-altitude salars of the Atacama Desert.</title>
        <authorList>
            <person name="Hintersatz C."/>
            <person name="Rojas L.A."/>
            <person name="Wei T.-S."/>
            <person name="Kutschke S."/>
            <person name="Lehmann F."/>
            <person name="Jain R."/>
            <person name="Pollmann K."/>
        </authorList>
    </citation>
    <scope>NUCLEOTIDE SEQUENCE</scope>
    <source>
        <strain evidence="2">ATCH28</strain>
    </source>
</reference>
<accession>A0ABT0SX72</accession>